<proteinExistence type="predicted"/>
<evidence type="ECO:0000313" key="1">
    <source>
        <dbReference type="EMBL" id="MBB4884501.1"/>
    </source>
</evidence>
<reference evidence="1 2" key="1">
    <citation type="submission" date="2020-08" db="EMBL/GenBank/DDBJ databases">
        <title>Genomic Encyclopedia of Type Strains, Phase III (KMG-III): the genomes of soil and plant-associated and newly described type strains.</title>
        <authorList>
            <person name="Whitman W."/>
        </authorList>
    </citation>
    <scope>NUCLEOTIDE SEQUENCE [LARGE SCALE GENOMIC DNA]</scope>
    <source>
        <strain evidence="1 2">CECT 3265</strain>
    </source>
</reference>
<keyword evidence="2" id="KW-1185">Reference proteome</keyword>
<name>A0A7W7L7N3_STRNE</name>
<dbReference type="Proteomes" id="UP000556436">
    <property type="component" value="Unassembled WGS sequence"/>
</dbReference>
<gene>
    <name evidence="1" type="ORF">FHS38_000510</name>
</gene>
<protein>
    <submittedName>
        <fullName evidence="1">Uncharacterized protein</fullName>
    </submittedName>
</protein>
<sequence length="58" mass="6650">MSLDSTTDQLSPEEINDTIRAFLATRRGLLTRSERRMYERLLAAWHAADRRDRCGAGV</sequence>
<evidence type="ECO:0000313" key="2">
    <source>
        <dbReference type="Proteomes" id="UP000556436"/>
    </source>
</evidence>
<organism evidence="1 2">
    <name type="scientific">Streptomyces netropsis</name>
    <name type="common">Streptoverticillium netropsis</name>
    <dbReference type="NCBI Taxonomy" id="55404"/>
    <lineage>
        <taxon>Bacteria</taxon>
        <taxon>Bacillati</taxon>
        <taxon>Actinomycetota</taxon>
        <taxon>Actinomycetes</taxon>
        <taxon>Kitasatosporales</taxon>
        <taxon>Streptomycetaceae</taxon>
        <taxon>Streptomyces</taxon>
    </lineage>
</organism>
<dbReference type="RefSeq" id="WP_184731194.1">
    <property type="nucleotide sequence ID" value="NZ_BMRW01000001.1"/>
</dbReference>
<comment type="caution">
    <text evidence="1">The sequence shown here is derived from an EMBL/GenBank/DDBJ whole genome shotgun (WGS) entry which is preliminary data.</text>
</comment>
<accession>A0A7W7L7N3</accession>
<dbReference type="EMBL" id="JACHJG010000001">
    <property type="protein sequence ID" value="MBB4884501.1"/>
    <property type="molecule type" value="Genomic_DNA"/>
</dbReference>
<dbReference type="AlphaFoldDB" id="A0A7W7L7N3"/>